<keyword evidence="4 7" id="KW-0969">Cilium</keyword>
<dbReference type="InterPro" id="IPR011047">
    <property type="entry name" value="Quinoprotein_ADH-like_sf"/>
</dbReference>
<evidence type="ECO:0000259" key="10">
    <source>
        <dbReference type="Pfam" id="PF14783"/>
    </source>
</evidence>
<dbReference type="Pfam" id="PF14781">
    <property type="entry name" value="BBS2_N"/>
    <property type="match status" value="1"/>
</dbReference>
<feature type="domain" description="BBS2 platform" evidence="11">
    <location>
        <begin position="493"/>
        <end position="575"/>
    </location>
</feature>
<evidence type="ECO:0000313" key="14">
    <source>
        <dbReference type="EnsemblMetazoa" id="XP_037873658.1"/>
    </source>
</evidence>
<evidence type="ECO:0000313" key="15">
    <source>
        <dbReference type="Proteomes" id="UP000005204"/>
    </source>
</evidence>
<dbReference type="PANTHER" id="PTHR32465">
    <property type="entry name" value="BARDET-BIEDL SYNDROME 2 PROTEIN"/>
    <property type="match status" value="1"/>
</dbReference>
<dbReference type="GO" id="GO:0043005">
    <property type="term" value="C:neuron projection"/>
    <property type="evidence" value="ECO:0007669"/>
    <property type="project" value="TreeGrafter"/>
</dbReference>
<dbReference type="Pfam" id="PF23353">
    <property type="entry name" value="BBS2_hp"/>
    <property type="match status" value="1"/>
</dbReference>
<dbReference type="Pfam" id="PF23350">
    <property type="entry name" value="BBS2_pf"/>
    <property type="match status" value="1"/>
</dbReference>
<evidence type="ECO:0000256" key="1">
    <source>
        <dbReference type="ARBA" id="ARBA00004138"/>
    </source>
</evidence>
<evidence type="ECO:0000256" key="6">
    <source>
        <dbReference type="ARBA" id="ARBA00023273"/>
    </source>
</evidence>
<reference evidence="15" key="1">
    <citation type="journal article" date="2008" name="Insect Biochem. Mol. Biol.">
        <title>The genome of a lepidopteran model insect, the silkworm Bombyx mori.</title>
        <authorList>
            <consortium name="International Silkworm Genome Consortium"/>
        </authorList>
    </citation>
    <scope>NUCLEOTIDE SEQUENCE [LARGE SCALE GENOMIC DNA]</scope>
    <source>
        <strain evidence="15">p50T</strain>
    </source>
</reference>
<feature type="domain" description="BBS2 C-terminal helix bundle" evidence="12">
    <location>
        <begin position="695"/>
        <end position="717"/>
    </location>
</feature>
<keyword evidence="15" id="KW-1185">Reference proteome</keyword>
<organism evidence="14 15">
    <name type="scientific">Bombyx mori</name>
    <name type="common">Silk moth</name>
    <dbReference type="NCBI Taxonomy" id="7091"/>
    <lineage>
        <taxon>Eukaryota</taxon>
        <taxon>Metazoa</taxon>
        <taxon>Ecdysozoa</taxon>
        <taxon>Arthropoda</taxon>
        <taxon>Hexapoda</taxon>
        <taxon>Insecta</taxon>
        <taxon>Pterygota</taxon>
        <taxon>Neoptera</taxon>
        <taxon>Endopterygota</taxon>
        <taxon>Lepidoptera</taxon>
        <taxon>Glossata</taxon>
        <taxon>Ditrysia</taxon>
        <taxon>Bombycoidea</taxon>
        <taxon>Bombycidae</taxon>
        <taxon>Bombycinae</taxon>
        <taxon>Bombyx</taxon>
    </lineage>
</organism>
<dbReference type="GO" id="GO:0034464">
    <property type="term" value="C:BBSome"/>
    <property type="evidence" value="ECO:0007669"/>
    <property type="project" value="UniProtKB-UniRule"/>
</dbReference>
<dbReference type="InterPro" id="IPR029429">
    <property type="entry name" value="BBS2_Mid"/>
</dbReference>
<accession>A0A8R2M4A8</accession>
<evidence type="ECO:0000259" key="9">
    <source>
        <dbReference type="Pfam" id="PF14782"/>
    </source>
</evidence>
<feature type="domain" description="Ciliary BBSome complex subunit 2 N-terminal" evidence="8">
    <location>
        <begin position="24"/>
        <end position="127"/>
    </location>
</feature>
<name>A0A8R2M4A8_BOMMO</name>
<dbReference type="GO" id="GO:0016020">
    <property type="term" value="C:membrane"/>
    <property type="evidence" value="ECO:0007669"/>
    <property type="project" value="TreeGrafter"/>
</dbReference>
<dbReference type="GO" id="GO:0036064">
    <property type="term" value="C:ciliary basal body"/>
    <property type="evidence" value="ECO:0007669"/>
    <property type="project" value="TreeGrafter"/>
</dbReference>
<dbReference type="PIRSF" id="PIRSF013684">
    <property type="entry name" value="BBS2"/>
    <property type="match status" value="1"/>
</dbReference>
<dbReference type="Pfam" id="PF23351">
    <property type="entry name" value="BBS2_CtH"/>
    <property type="match status" value="1"/>
</dbReference>
<dbReference type="Gene3D" id="2.130.10.10">
    <property type="entry name" value="YVTN repeat-like/Quinoprotein amine dehydrogenase"/>
    <property type="match status" value="1"/>
</dbReference>
<evidence type="ECO:0000259" key="12">
    <source>
        <dbReference type="Pfam" id="PF23351"/>
    </source>
</evidence>
<feature type="domain" description="BBS2 hairpin" evidence="13">
    <location>
        <begin position="589"/>
        <end position="686"/>
    </location>
</feature>
<dbReference type="InterPro" id="IPR055379">
    <property type="entry name" value="BBS2_pf_dom"/>
</dbReference>
<evidence type="ECO:0000256" key="2">
    <source>
        <dbReference type="ARBA" id="ARBA00004245"/>
    </source>
</evidence>
<dbReference type="GO" id="GO:0031514">
    <property type="term" value="C:motile cilium"/>
    <property type="evidence" value="ECO:0007669"/>
    <property type="project" value="TreeGrafter"/>
</dbReference>
<evidence type="ECO:0000256" key="5">
    <source>
        <dbReference type="ARBA" id="ARBA00023212"/>
    </source>
</evidence>
<proteinExistence type="predicted"/>
<dbReference type="InterPro" id="IPR029333">
    <property type="entry name" value="BBS2_GAE_dom"/>
</dbReference>
<dbReference type="GO" id="GO:1905515">
    <property type="term" value="P:non-motile cilium assembly"/>
    <property type="evidence" value="ECO:0007669"/>
    <property type="project" value="InterPro"/>
</dbReference>
<evidence type="ECO:0000259" key="13">
    <source>
        <dbReference type="Pfam" id="PF23353"/>
    </source>
</evidence>
<evidence type="ECO:0000259" key="11">
    <source>
        <dbReference type="Pfam" id="PF23350"/>
    </source>
</evidence>
<dbReference type="SUPFAM" id="SSF50998">
    <property type="entry name" value="Quinoprotein alcohol dehydrogenase-like"/>
    <property type="match status" value="1"/>
</dbReference>
<evidence type="ECO:0000256" key="7">
    <source>
        <dbReference type="PIRNR" id="PIRNR013684"/>
    </source>
</evidence>
<dbReference type="InterPro" id="IPR055380">
    <property type="entry name" value="BBS2_hp_dom"/>
</dbReference>
<dbReference type="Pfam" id="PF14783">
    <property type="entry name" value="BBS2_Mid"/>
    <property type="match status" value="1"/>
</dbReference>
<sequence>MNVSTVQPVFKLELNHKVNPGIVTLAKYDGTHACLTASAGYDKIIIHHPHVGAITGRAQISENHREISELNLSQAVIALAAGPLRPDTNRDILLIGSPTQILAYDVHDNSDLFFKEAPDGVNVIVAGSFGKYTKTLAIVGGNSSVLGLTWEGNEAFWNVVGGKVTAMITFDFDRDGESELIVGSEDSFIRVLKNNQFVAEIAETGPVVCLSVISDVRFAYGLANGTIGIYEDGVRLWRVKSKQNAISLQWSGEALACCWSNGRVDWRDGSSGRVLRRVQMRASAAAMLLADYRALGTPDLVCVSVRGEVLGYSPTQESSGFNDTTKNPATEEDRLAITELLNKKQALMLELQHYEANAASAVMPDLEDDRPTTAMPTNTRLQVAVVHSLDEGCLNLAISTNNETIVRAALILAEGIFESGETLARHPPLSQIRPILHVPLHPPRDVPVDVHIKALVGYPNSEQYHIFEMTKQLPRFAMYTMNYNATNRINYNSSYVTFQITERLQRICIWANQNFLLENELELNSEDAKEFHVNLTCLRDQSTLDMNFNVDGNVKITTSDMRLAGDLVQSLAVFLNLTDLKSTANFVEAEKKLREEMENASQAGEMRSRLAAETAERAQLITALLPAAQDAASYDFNSRKEMLNRYKEVVMLNEELIAACHVRRATQEHAVASLKTLHTILQQAARLRVGKYSKAVVSASRNAVKENNVEALIKIIQVGESL</sequence>
<dbReference type="AlphaFoldDB" id="A0A8R2M4A8"/>
<feature type="domain" description="Ciliary BBSome complex subunit 2 middle region" evidence="10">
    <location>
        <begin position="166"/>
        <end position="267"/>
    </location>
</feature>
<comment type="subcellular location">
    <subcellularLocation>
        <location evidence="1">Cell projection</location>
        <location evidence="1">Cilium</location>
    </subcellularLocation>
    <subcellularLocation>
        <location evidence="2">Cytoplasm</location>
        <location evidence="2">Cytoskeleton</location>
    </subcellularLocation>
</comment>
<dbReference type="InterPro" id="IPR029430">
    <property type="entry name" value="BBS2_N"/>
</dbReference>
<keyword evidence="6 7" id="KW-0966">Cell projection</keyword>
<protein>
    <recommendedName>
        <fullName evidence="7">Bardet-Biedl syndrome 2 protein homolog</fullName>
    </recommendedName>
</protein>
<evidence type="ECO:0000256" key="3">
    <source>
        <dbReference type="ARBA" id="ARBA00022490"/>
    </source>
</evidence>
<reference evidence="14" key="2">
    <citation type="submission" date="2022-06" db="UniProtKB">
        <authorList>
            <consortium name="EnsemblMetazoa"/>
        </authorList>
    </citation>
    <scope>IDENTIFICATION</scope>
    <source>
        <strain evidence="14">p50T (Dazao)</strain>
    </source>
</reference>
<evidence type="ECO:0000259" key="8">
    <source>
        <dbReference type="Pfam" id="PF14781"/>
    </source>
</evidence>
<keyword evidence="5 7" id="KW-0206">Cytoskeleton</keyword>
<dbReference type="InterPro" id="IPR016616">
    <property type="entry name" value="Bardet-Biedl_syndrome_2_prot"/>
</dbReference>
<keyword evidence="3 7" id="KW-0963">Cytoplasm</keyword>
<dbReference type="PANTHER" id="PTHR32465:SF0">
    <property type="entry name" value="BARDET-BIEDL SYNDROME 2 PROTEIN"/>
    <property type="match status" value="1"/>
</dbReference>
<dbReference type="Pfam" id="PF14782">
    <property type="entry name" value="BBS2_GAE"/>
    <property type="match status" value="1"/>
</dbReference>
<evidence type="ECO:0000256" key="4">
    <source>
        <dbReference type="ARBA" id="ARBA00023069"/>
    </source>
</evidence>
<dbReference type="Proteomes" id="UP000005204">
    <property type="component" value="Unassembled WGS sequence"/>
</dbReference>
<dbReference type="InterPro" id="IPR055381">
    <property type="entry name" value="BBS2_CtH_dom"/>
</dbReference>
<dbReference type="EnsemblMetazoa" id="XM_038017730.1">
    <property type="protein sequence ID" value="XP_037873658.1"/>
    <property type="gene ID" value="LOC101744987"/>
</dbReference>
<feature type="domain" description="BBS2 GAE" evidence="9">
    <location>
        <begin position="390"/>
        <end position="476"/>
    </location>
</feature>
<dbReference type="InterPro" id="IPR015943">
    <property type="entry name" value="WD40/YVTN_repeat-like_dom_sf"/>
</dbReference>